<dbReference type="InterPro" id="IPR028098">
    <property type="entry name" value="Glyco_trans_4-like_N"/>
</dbReference>
<evidence type="ECO:0000256" key="1">
    <source>
        <dbReference type="ARBA" id="ARBA00022676"/>
    </source>
</evidence>
<dbReference type="STRING" id="76021.BS329_09375"/>
<sequence>MKRIAYLLTQDRGGPVDVTVRLAATLLGEGVDVRVFGPVPARGAELIEGHHEHLLVAGKQNLSAAGRARAAIRAWRPDVVHAQDRRAGLVIAGLRAGLGVRPALVQTYHGVPDDVTEPWFRDAPSAAGPSAYTRAVLTGDAAVSRILDHTIVPAEAMGQFLRRRLRVPSGRLTRIDNCVELAEPSPPKGQVRHLIFVGLLVERKGILDLLAALASLGVFPRDARLTVVGDGPQRAEAEQAAQEPPLRGRVTFLGFRPDVPALLANADALVLPSTMEQQPLVVAEAMAAGKPVIATDTGGVADMLGRGHVVPPGDVRALTARLRALFADPAPNRTGVLLAARARQRFAPEVCARRHLDLYASLLRFDHHHRIGRRQLDGGRRWR</sequence>
<dbReference type="Gene3D" id="3.40.50.2000">
    <property type="entry name" value="Glycogen Phosphorylase B"/>
    <property type="match status" value="2"/>
</dbReference>
<dbReference type="Pfam" id="PF13692">
    <property type="entry name" value="Glyco_trans_1_4"/>
    <property type="match status" value="1"/>
</dbReference>
<evidence type="ECO:0000313" key="4">
    <source>
        <dbReference type="EMBL" id="OLZ54699.1"/>
    </source>
</evidence>
<organism evidence="4 5">
    <name type="scientific">Amycolatopsis coloradensis</name>
    <dbReference type="NCBI Taxonomy" id="76021"/>
    <lineage>
        <taxon>Bacteria</taxon>
        <taxon>Bacillati</taxon>
        <taxon>Actinomycetota</taxon>
        <taxon>Actinomycetes</taxon>
        <taxon>Pseudonocardiales</taxon>
        <taxon>Pseudonocardiaceae</taxon>
        <taxon>Amycolatopsis</taxon>
    </lineage>
</organism>
<dbReference type="EMBL" id="MQUQ01000004">
    <property type="protein sequence ID" value="OLZ54699.1"/>
    <property type="molecule type" value="Genomic_DNA"/>
</dbReference>
<dbReference type="PANTHER" id="PTHR12526">
    <property type="entry name" value="GLYCOSYLTRANSFERASE"/>
    <property type="match status" value="1"/>
</dbReference>
<dbReference type="OrthoDB" id="3199616at2"/>
<dbReference type="SUPFAM" id="SSF53756">
    <property type="entry name" value="UDP-Glycosyltransferase/glycogen phosphorylase"/>
    <property type="match status" value="1"/>
</dbReference>
<reference evidence="4 5" key="1">
    <citation type="submission" date="2016-01" db="EMBL/GenBank/DDBJ databases">
        <title>Amycolatopsis coloradensis genome sequencing and assembly.</title>
        <authorList>
            <person name="Mayilraj S."/>
        </authorList>
    </citation>
    <scope>NUCLEOTIDE SEQUENCE [LARGE SCALE GENOMIC DNA]</scope>
    <source>
        <strain evidence="4 5">DSM 44225</strain>
    </source>
</reference>
<evidence type="ECO:0000259" key="3">
    <source>
        <dbReference type="Pfam" id="PF13439"/>
    </source>
</evidence>
<feature type="domain" description="Glycosyltransferase subfamily 4-like N-terminal" evidence="3">
    <location>
        <begin position="13"/>
        <end position="182"/>
    </location>
</feature>
<dbReference type="CDD" id="cd03801">
    <property type="entry name" value="GT4_PimA-like"/>
    <property type="match status" value="1"/>
</dbReference>
<dbReference type="Pfam" id="PF13439">
    <property type="entry name" value="Glyco_transf_4"/>
    <property type="match status" value="1"/>
</dbReference>
<keyword evidence="2 4" id="KW-0808">Transferase</keyword>
<protein>
    <submittedName>
        <fullName evidence="4">Glycosyl transferase</fullName>
    </submittedName>
</protein>
<dbReference type="PANTHER" id="PTHR12526:SF635">
    <property type="entry name" value="GLYCOSYL TRANSFERASE GROUP 1"/>
    <property type="match status" value="1"/>
</dbReference>
<accession>A0A1R0KZC9</accession>
<keyword evidence="1" id="KW-0328">Glycosyltransferase</keyword>
<keyword evidence="5" id="KW-1185">Reference proteome</keyword>
<dbReference type="RefSeq" id="WP_076158044.1">
    <property type="nucleotide sequence ID" value="NZ_JBEZVB010000013.1"/>
</dbReference>
<evidence type="ECO:0000313" key="5">
    <source>
        <dbReference type="Proteomes" id="UP000187486"/>
    </source>
</evidence>
<comment type="caution">
    <text evidence="4">The sequence shown here is derived from an EMBL/GenBank/DDBJ whole genome shotgun (WGS) entry which is preliminary data.</text>
</comment>
<gene>
    <name evidence="4" type="ORF">BS329_09375</name>
</gene>
<name>A0A1R0KZC9_9PSEU</name>
<proteinExistence type="predicted"/>
<dbReference type="AlphaFoldDB" id="A0A1R0KZC9"/>
<dbReference type="Proteomes" id="UP000187486">
    <property type="component" value="Unassembled WGS sequence"/>
</dbReference>
<evidence type="ECO:0000256" key="2">
    <source>
        <dbReference type="ARBA" id="ARBA00022679"/>
    </source>
</evidence>
<dbReference type="GO" id="GO:0016757">
    <property type="term" value="F:glycosyltransferase activity"/>
    <property type="evidence" value="ECO:0007669"/>
    <property type="project" value="UniProtKB-KW"/>
</dbReference>